<dbReference type="Proteomes" id="UP001530400">
    <property type="component" value="Unassembled WGS sequence"/>
</dbReference>
<protein>
    <recommendedName>
        <fullName evidence="16">RNA polymerase II transcription factor B subunit 4</fullName>
    </recommendedName>
</protein>
<proteinExistence type="inferred from homology"/>
<evidence type="ECO:0000256" key="5">
    <source>
        <dbReference type="ARBA" id="ARBA00022771"/>
    </source>
</evidence>
<gene>
    <name evidence="14" type="ORF">ACHAWO_006993</name>
</gene>
<evidence type="ECO:0000256" key="4">
    <source>
        <dbReference type="ARBA" id="ARBA00022763"/>
    </source>
</evidence>
<dbReference type="GO" id="GO:0005675">
    <property type="term" value="C:transcription factor TFIIH holo complex"/>
    <property type="evidence" value="ECO:0007669"/>
    <property type="project" value="UniProtKB-UniRule"/>
</dbReference>
<dbReference type="InterPro" id="IPR004600">
    <property type="entry name" value="TFIIH_Tfb4/GTF2H3"/>
</dbReference>
<keyword evidence="8 11" id="KW-0804">Transcription</keyword>
<name>A0ABD3NRF7_9STRA</name>
<keyword evidence="13" id="KW-0732">Signal</keyword>
<comment type="subcellular location">
    <subcellularLocation>
        <location evidence="1 11">Nucleus</location>
    </subcellularLocation>
</comment>
<comment type="caution">
    <text evidence="14">The sequence shown here is derived from an EMBL/GenBank/DDBJ whole genome shotgun (WGS) entry which is preliminary data.</text>
</comment>
<evidence type="ECO:0000256" key="11">
    <source>
        <dbReference type="RuleBase" id="RU368090"/>
    </source>
</evidence>
<dbReference type="InterPro" id="IPR036465">
    <property type="entry name" value="vWFA_dom_sf"/>
</dbReference>
<evidence type="ECO:0000256" key="9">
    <source>
        <dbReference type="ARBA" id="ARBA00023204"/>
    </source>
</evidence>
<dbReference type="GO" id="GO:0008270">
    <property type="term" value="F:zinc ion binding"/>
    <property type="evidence" value="ECO:0007669"/>
    <property type="project" value="UniProtKB-KW"/>
</dbReference>
<dbReference type="EMBL" id="JALLPJ020001002">
    <property type="protein sequence ID" value="KAL3778156.1"/>
    <property type="molecule type" value="Genomic_DNA"/>
</dbReference>
<keyword evidence="15" id="KW-1185">Reference proteome</keyword>
<dbReference type="AlphaFoldDB" id="A0ABD3NRF7"/>
<keyword evidence="4 11" id="KW-0227">DNA damage</keyword>
<dbReference type="PANTHER" id="PTHR12831">
    <property type="entry name" value="TRANSCRIPTION INITIATION FACTOR IIH TFIIH , POLYPEPTIDE 3-RELATED"/>
    <property type="match status" value="1"/>
</dbReference>
<keyword evidence="5 11" id="KW-0863">Zinc-finger</keyword>
<evidence type="ECO:0000256" key="1">
    <source>
        <dbReference type="ARBA" id="ARBA00004123"/>
    </source>
</evidence>
<dbReference type="PANTHER" id="PTHR12831:SF0">
    <property type="entry name" value="GENERAL TRANSCRIPTION FACTOR IIH SUBUNIT 3"/>
    <property type="match status" value="1"/>
</dbReference>
<keyword evidence="10 11" id="KW-0539">Nucleus</keyword>
<organism evidence="14 15">
    <name type="scientific">Cyclotella atomus</name>
    <dbReference type="NCBI Taxonomy" id="382360"/>
    <lineage>
        <taxon>Eukaryota</taxon>
        <taxon>Sar</taxon>
        <taxon>Stramenopiles</taxon>
        <taxon>Ochrophyta</taxon>
        <taxon>Bacillariophyta</taxon>
        <taxon>Coscinodiscophyceae</taxon>
        <taxon>Thalassiosirophycidae</taxon>
        <taxon>Stephanodiscales</taxon>
        <taxon>Stephanodiscaceae</taxon>
        <taxon>Cyclotella</taxon>
    </lineage>
</organism>
<evidence type="ECO:0000256" key="10">
    <source>
        <dbReference type="ARBA" id="ARBA00023242"/>
    </source>
</evidence>
<dbReference type="GO" id="GO:0006289">
    <property type="term" value="P:nucleotide-excision repair"/>
    <property type="evidence" value="ECO:0007669"/>
    <property type="project" value="UniProtKB-UniRule"/>
</dbReference>
<dbReference type="Gene3D" id="3.40.50.410">
    <property type="entry name" value="von Willebrand factor, type A domain"/>
    <property type="match status" value="1"/>
</dbReference>
<evidence type="ECO:0000256" key="7">
    <source>
        <dbReference type="ARBA" id="ARBA00023015"/>
    </source>
</evidence>
<keyword evidence="6 11" id="KW-0862">Zinc</keyword>
<dbReference type="GO" id="GO:0000439">
    <property type="term" value="C:transcription factor TFIIH core complex"/>
    <property type="evidence" value="ECO:0007669"/>
    <property type="project" value="UniProtKB-UniRule"/>
</dbReference>
<reference evidence="14 15" key="1">
    <citation type="submission" date="2024-10" db="EMBL/GenBank/DDBJ databases">
        <title>Updated reference genomes for cyclostephanoid diatoms.</title>
        <authorList>
            <person name="Roberts W.R."/>
            <person name="Alverson A.J."/>
        </authorList>
    </citation>
    <scope>NUCLEOTIDE SEQUENCE [LARGE SCALE GENOMIC DNA]</scope>
    <source>
        <strain evidence="14 15">AJA010-31</strain>
    </source>
</reference>
<evidence type="ECO:0000256" key="2">
    <source>
        <dbReference type="ARBA" id="ARBA00005273"/>
    </source>
</evidence>
<feature type="region of interest" description="Disordered" evidence="12">
    <location>
        <begin position="193"/>
        <end position="213"/>
    </location>
</feature>
<evidence type="ECO:0000256" key="3">
    <source>
        <dbReference type="ARBA" id="ARBA00022723"/>
    </source>
</evidence>
<keyword evidence="3 11" id="KW-0479">Metal-binding</keyword>
<evidence type="ECO:0000256" key="13">
    <source>
        <dbReference type="SAM" id="SignalP"/>
    </source>
</evidence>
<evidence type="ECO:0000313" key="15">
    <source>
        <dbReference type="Proteomes" id="UP001530400"/>
    </source>
</evidence>
<dbReference type="Pfam" id="PF03850">
    <property type="entry name" value="Tfb4"/>
    <property type="match status" value="1"/>
</dbReference>
<keyword evidence="9 11" id="KW-0234">DNA repair</keyword>
<evidence type="ECO:0000256" key="6">
    <source>
        <dbReference type="ARBA" id="ARBA00022833"/>
    </source>
</evidence>
<accession>A0ABD3NRF7</accession>
<evidence type="ECO:0000256" key="8">
    <source>
        <dbReference type="ARBA" id="ARBA00023163"/>
    </source>
</evidence>
<comment type="similarity">
    <text evidence="2 11">Belongs to the TFB4 family.</text>
</comment>
<feature type="chain" id="PRO_5044838949" description="RNA polymerase II transcription factor B subunit 4" evidence="13">
    <location>
        <begin position="22"/>
        <end position="381"/>
    </location>
</feature>
<evidence type="ECO:0008006" key="16">
    <source>
        <dbReference type="Google" id="ProtNLM"/>
    </source>
</evidence>
<sequence>MATNPPTLLLLILDLSPSTWGHRSIIRTAKDKALAAKKKSSAGPAVIDDVIESSLAFIAAFCALNRDNVVVVIGATESEVGVVYPRKGGDGSMNDVVNSRGSERVDRGLMNDYVRLGVAELVKRAAERREQTEKQREQSGEKIIPVEEGVAIASALSLALCIINRFMVASHAGVSALSDATTTYQRRDDEGVLALMGGDTGSGSNAQEPPQRGLLTPRTLIIQSSPDRTSDYNALMNCAFAAHKQNVVIDGCFIPSDRKEDPTSSPYLEQIVHQTSGNTGNGIYLSVPKGPAQVNGALSEVLLSVFLPPIHLRKEMNLPKLNQVDFRARCFETGECIDIGKVCNQCLSIFKERPRERCWTCGAKVRLKANGGSAKRMKVDT</sequence>
<feature type="signal peptide" evidence="13">
    <location>
        <begin position="1"/>
        <end position="21"/>
    </location>
</feature>
<evidence type="ECO:0000256" key="12">
    <source>
        <dbReference type="SAM" id="MobiDB-lite"/>
    </source>
</evidence>
<keyword evidence="7 11" id="KW-0805">Transcription regulation</keyword>
<evidence type="ECO:0000313" key="14">
    <source>
        <dbReference type="EMBL" id="KAL3778156.1"/>
    </source>
</evidence>